<evidence type="ECO:0000313" key="13">
    <source>
        <dbReference type="EMBL" id="KKS47963.1"/>
    </source>
</evidence>
<keyword evidence="7 9" id="KW-0811">Translocation</keyword>
<evidence type="ECO:0000256" key="1">
    <source>
        <dbReference type="ARBA" id="ARBA00004651"/>
    </source>
</evidence>
<evidence type="ECO:0000313" key="14">
    <source>
        <dbReference type="Proteomes" id="UP000034036"/>
    </source>
</evidence>
<dbReference type="InterPro" id="IPR048634">
    <property type="entry name" value="SecD_SecF_C"/>
</dbReference>
<protein>
    <recommendedName>
        <fullName evidence="9">Protein translocase subunit SecD</fullName>
    </recommendedName>
</protein>
<evidence type="ECO:0000256" key="9">
    <source>
        <dbReference type="HAMAP-Rule" id="MF_01463"/>
    </source>
</evidence>
<dbReference type="Gene3D" id="1.20.1640.10">
    <property type="entry name" value="Multidrug efflux transporter AcrB transmembrane domain"/>
    <property type="match status" value="1"/>
</dbReference>
<evidence type="ECO:0000256" key="5">
    <source>
        <dbReference type="ARBA" id="ARBA00022927"/>
    </source>
</evidence>
<comment type="function">
    <text evidence="9">Part of the Sec protein translocase complex. Interacts with the SecYEG preprotein conducting channel. SecDF uses the proton motive force (PMF) to complete protein translocation after the ATP-dependent function of SecA.</text>
</comment>
<keyword evidence="2 9" id="KW-0813">Transport</keyword>
<evidence type="ECO:0000259" key="11">
    <source>
        <dbReference type="Pfam" id="PF21760"/>
    </source>
</evidence>
<dbReference type="InterPro" id="IPR022646">
    <property type="entry name" value="SecD/SecF_CS"/>
</dbReference>
<accession>A0A0G1CE90</accession>
<comment type="similarity">
    <text evidence="9">Belongs to the SecD/SecF family. SecD subfamily.</text>
</comment>
<evidence type="ECO:0000256" key="8">
    <source>
        <dbReference type="ARBA" id="ARBA00023136"/>
    </source>
</evidence>
<dbReference type="GO" id="GO:0043952">
    <property type="term" value="P:protein transport by the Sec complex"/>
    <property type="evidence" value="ECO:0007669"/>
    <property type="project" value="UniProtKB-UniRule"/>
</dbReference>
<feature type="transmembrane region" description="Helical" evidence="9">
    <location>
        <begin position="325"/>
        <end position="346"/>
    </location>
</feature>
<dbReference type="Pfam" id="PF02355">
    <property type="entry name" value="SecD_SecF_C"/>
    <property type="match status" value="1"/>
</dbReference>
<name>A0A0G1CE90_9BACT</name>
<dbReference type="InterPro" id="IPR054384">
    <property type="entry name" value="SecDF_P1_head"/>
</dbReference>
<dbReference type="GO" id="GO:0006605">
    <property type="term" value="P:protein targeting"/>
    <property type="evidence" value="ECO:0007669"/>
    <property type="project" value="UniProtKB-UniRule"/>
</dbReference>
<dbReference type="EMBL" id="LCDF01000012">
    <property type="protein sequence ID" value="KKS47963.1"/>
    <property type="molecule type" value="Genomic_DNA"/>
</dbReference>
<dbReference type="HAMAP" id="MF_01463_B">
    <property type="entry name" value="SecD_B"/>
    <property type="match status" value="1"/>
</dbReference>
<dbReference type="Gene3D" id="3.30.70.3400">
    <property type="match status" value="1"/>
</dbReference>
<gene>
    <name evidence="9" type="primary">secD</name>
    <name evidence="13" type="ORF">UV11_C0012G0020</name>
</gene>
<evidence type="ECO:0000256" key="3">
    <source>
        <dbReference type="ARBA" id="ARBA00022475"/>
    </source>
</evidence>
<evidence type="ECO:0000256" key="4">
    <source>
        <dbReference type="ARBA" id="ARBA00022692"/>
    </source>
</evidence>
<feature type="transmembrane region" description="Helical" evidence="9">
    <location>
        <begin position="398"/>
        <end position="418"/>
    </location>
</feature>
<feature type="domain" description="Protein export membrane protein SecD/SecF C-terminal" evidence="10">
    <location>
        <begin position="255"/>
        <end position="425"/>
    </location>
</feature>
<evidence type="ECO:0000256" key="2">
    <source>
        <dbReference type="ARBA" id="ARBA00022448"/>
    </source>
</evidence>
<sequence>MFKSRILAIGFLILGLLAGYFDVANLAGKLKAPDFIKVPFRLGLDLQGGTHLTYKADVSQIDSSETSEAMSGLRDVIERRVNFFGVTEPLIQVEKRGDENRLIVELAGIKDINEAINMIGRTPYLEFKVLAPGTNLDELQKKQEAGDQFAILNAFTPTALTGRYIKKATLNTTDRSFEPVVSLQFNDEGRELFAEITRNNIERPVGIFLDGLPISTPIVREEITQGEAQISGNFTVESARELVRNINAGALPVPISLISQQSVGATLGESALLKMLWAGIYGTLAVTLFLIIFYRLPGFTAVVALAIYAAVLLMLFKLFPVTLTAAGIAGFILSIGMAVDANVLIFERTKEELRSGKSLALAVEEGFLRAWLSIRDSNVSSLITATILYWFGTSLVKGFALTLGLGILISMFSAITVTRTFLRAIEFKTAGEKSKIVGLLFGAKSLTMKHEA</sequence>
<dbReference type="NCBIfam" id="TIGR00916">
    <property type="entry name" value="2A0604s01"/>
    <property type="match status" value="1"/>
</dbReference>
<dbReference type="PATRIC" id="fig|1618659.3.peg.510"/>
<feature type="transmembrane region" description="Helical" evidence="9">
    <location>
        <begin position="275"/>
        <end position="294"/>
    </location>
</feature>
<comment type="caution">
    <text evidence="13">The sequence shown here is derived from an EMBL/GenBank/DDBJ whole genome shotgun (WGS) entry which is preliminary data.</text>
</comment>
<dbReference type="GO" id="GO:0015450">
    <property type="term" value="F:protein-transporting ATPase activity"/>
    <property type="evidence" value="ECO:0007669"/>
    <property type="project" value="InterPro"/>
</dbReference>
<dbReference type="PANTHER" id="PTHR30081:SF1">
    <property type="entry name" value="PROTEIN TRANSLOCASE SUBUNIT SECD"/>
    <property type="match status" value="1"/>
</dbReference>
<dbReference type="GO" id="GO:0005886">
    <property type="term" value="C:plasma membrane"/>
    <property type="evidence" value="ECO:0007669"/>
    <property type="project" value="UniProtKB-SubCell"/>
</dbReference>
<dbReference type="AlphaFoldDB" id="A0A0G1CE90"/>
<keyword evidence="8 9" id="KW-0472">Membrane</keyword>
<dbReference type="InterPro" id="IPR048631">
    <property type="entry name" value="SecD_1st"/>
</dbReference>
<dbReference type="InterPro" id="IPR005791">
    <property type="entry name" value="SecD"/>
</dbReference>
<dbReference type="Pfam" id="PF21760">
    <property type="entry name" value="SecD_1st"/>
    <property type="match status" value="1"/>
</dbReference>
<dbReference type="InterPro" id="IPR055344">
    <property type="entry name" value="SecD_SecF_C_bact"/>
</dbReference>
<dbReference type="InterPro" id="IPR022813">
    <property type="entry name" value="SecD/SecF_arch_bac"/>
</dbReference>
<evidence type="ECO:0000259" key="10">
    <source>
        <dbReference type="Pfam" id="PF02355"/>
    </source>
</evidence>
<comment type="subunit">
    <text evidence="9">Forms a complex with SecF. Part of the essential Sec protein translocation apparatus which comprises SecA, SecYEG and auxiliary proteins SecDF. Other proteins may also be involved.</text>
</comment>
<comment type="caution">
    <text evidence="9">Lacks conserved residue(s) required for the propagation of feature annotation.</text>
</comment>
<comment type="subcellular location">
    <subcellularLocation>
        <location evidence="1 9">Cell membrane</location>
        <topology evidence="1 9">Multi-pass membrane protein</topology>
    </subcellularLocation>
</comment>
<feature type="domain" description="Protein translocase subunit SecDF P1" evidence="11">
    <location>
        <begin position="73"/>
        <end position="129"/>
    </location>
</feature>
<dbReference type="GO" id="GO:0065002">
    <property type="term" value="P:intracellular protein transmembrane transport"/>
    <property type="evidence" value="ECO:0007669"/>
    <property type="project" value="UniProtKB-UniRule"/>
</dbReference>
<reference evidence="13 14" key="1">
    <citation type="journal article" date="2015" name="Nature">
        <title>rRNA introns, odd ribosomes, and small enigmatic genomes across a large radiation of phyla.</title>
        <authorList>
            <person name="Brown C.T."/>
            <person name="Hug L.A."/>
            <person name="Thomas B.C."/>
            <person name="Sharon I."/>
            <person name="Castelle C.J."/>
            <person name="Singh A."/>
            <person name="Wilkins M.J."/>
            <person name="Williams K.H."/>
            <person name="Banfield J.F."/>
        </authorList>
    </citation>
    <scope>NUCLEOTIDE SEQUENCE [LARGE SCALE GENOMIC DNA]</scope>
</reference>
<feature type="transmembrane region" description="Helical" evidence="9">
    <location>
        <begin position="301"/>
        <end position="319"/>
    </location>
</feature>
<dbReference type="Pfam" id="PF07549">
    <property type="entry name" value="Sec_GG"/>
    <property type="match status" value="1"/>
</dbReference>
<dbReference type="NCBIfam" id="TIGR01129">
    <property type="entry name" value="secD"/>
    <property type="match status" value="1"/>
</dbReference>
<proteinExistence type="inferred from homology"/>
<dbReference type="SUPFAM" id="SSF82866">
    <property type="entry name" value="Multidrug efflux transporter AcrB transmembrane domain"/>
    <property type="match status" value="1"/>
</dbReference>
<feature type="domain" description="SecDF P1 head subdomain" evidence="12">
    <location>
        <begin position="154"/>
        <end position="253"/>
    </location>
</feature>
<keyword evidence="5 9" id="KW-0653">Protein transport</keyword>
<keyword evidence="4 9" id="KW-0812">Transmembrane</keyword>
<dbReference type="STRING" id="1618659.UV11_C0012G0020"/>
<dbReference type="Gene3D" id="3.30.1360.200">
    <property type="match status" value="1"/>
</dbReference>
<organism evidence="13 14">
    <name type="scientific">Candidatus Giovannonibacteria bacterium GW2011_GWF2_42_19</name>
    <dbReference type="NCBI Taxonomy" id="1618659"/>
    <lineage>
        <taxon>Bacteria</taxon>
        <taxon>Candidatus Giovannoniibacteriota</taxon>
    </lineage>
</organism>
<keyword evidence="3 9" id="KW-1003">Cell membrane</keyword>
<dbReference type="Proteomes" id="UP000034036">
    <property type="component" value="Unassembled WGS sequence"/>
</dbReference>
<keyword evidence="6 9" id="KW-1133">Transmembrane helix</keyword>
<evidence type="ECO:0000259" key="12">
    <source>
        <dbReference type="Pfam" id="PF22599"/>
    </source>
</evidence>
<feature type="transmembrane region" description="Helical" evidence="9">
    <location>
        <begin position="367"/>
        <end position="392"/>
    </location>
</feature>
<evidence type="ECO:0000256" key="6">
    <source>
        <dbReference type="ARBA" id="ARBA00022989"/>
    </source>
</evidence>
<dbReference type="Pfam" id="PF22599">
    <property type="entry name" value="SecDF_P1_head"/>
    <property type="match status" value="1"/>
</dbReference>
<dbReference type="PANTHER" id="PTHR30081">
    <property type="entry name" value="PROTEIN-EXPORT MEMBRANE PROTEIN SEC"/>
    <property type="match status" value="1"/>
</dbReference>
<evidence type="ECO:0000256" key="7">
    <source>
        <dbReference type="ARBA" id="ARBA00023010"/>
    </source>
</evidence>